<feature type="domain" description="Aminoglycoside phosphotransferase" evidence="1">
    <location>
        <begin position="27"/>
        <end position="260"/>
    </location>
</feature>
<dbReference type="OrthoDB" id="9797603at2"/>
<dbReference type="SUPFAM" id="SSF56112">
    <property type="entry name" value="Protein kinase-like (PK-like)"/>
    <property type="match status" value="1"/>
</dbReference>
<dbReference type="EMBL" id="BMIO01000002">
    <property type="protein sequence ID" value="GGD34818.1"/>
    <property type="molecule type" value="Genomic_DNA"/>
</dbReference>
<protein>
    <recommendedName>
        <fullName evidence="1">Aminoglycoside phosphotransferase domain-containing protein</fullName>
    </recommendedName>
</protein>
<proteinExistence type="predicted"/>
<comment type="caution">
    <text evidence="2">The sequence shown here is derived from an EMBL/GenBank/DDBJ whole genome shotgun (WGS) entry which is preliminary data.</text>
</comment>
<dbReference type="RefSeq" id="WP_066764364.1">
    <property type="nucleotide sequence ID" value="NZ_BMIO01000002.1"/>
</dbReference>
<evidence type="ECO:0000259" key="1">
    <source>
        <dbReference type="Pfam" id="PF01636"/>
    </source>
</evidence>
<dbReference type="InterPro" id="IPR002575">
    <property type="entry name" value="Aminoglycoside_PTrfase"/>
</dbReference>
<reference evidence="2 3" key="1">
    <citation type="journal article" date="2014" name="Int. J. Syst. Evol. Microbiol.">
        <title>Complete genome sequence of Corynebacterium casei LMG S-19264T (=DSM 44701T), isolated from a smear-ripened cheese.</title>
        <authorList>
            <consortium name="US DOE Joint Genome Institute (JGI-PGF)"/>
            <person name="Walter F."/>
            <person name="Albersmeier A."/>
            <person name="Kalinowski J."/>
            <person name="Ruckert C."/>
        </authorList>
    </citation>
    <scope>NUCLEOTIDE SEQUENCE [LARGE SCALE GENOMIC DNA]</scope>
    <source>
        <strain evidence="2 3">CGMCC 1.15358</strain>
    </source>
</reference>
<evidence type="ECO:0000313" key="3">
    <source>
        <dbReference type="Proteomes" id="UP000598997"/>
    </source>
</evidence>
<dbReference type="AlphaFoldDB" id="A0A916Y8S2"/>
<dbReference type="InterPro" id="IPR011009">
    <property type="entry name" value="Kinase-like_dom_sf"/>
</dbReference>
<name>A0A916Y8S2_9SPHN</name>
<gene>
    <name evidence="2" type="ORF">GCM10010989_06220</name>
</gene>
<dbReference type="Pfam" id="PF01636">
    <property type="entry name" value="APH"/>
    <property type="match status" value="1"/>
</dbReference>
<dbReference type="Gene3D" id="3.30.200.20">
    <property type="entry name" value="Phosphorylase Kinase, domain 1"/>
    <property type="match status" value="1"/>
</dbReference>
<dbReference type="Gene3D" id="3.90.1200.10">
    <property type="match status" value="1"/>
</dbReference>
<dbReference type="Proteomes" id="UP000598997">
    <property type="component" value="Unassembled WGS sequence"/>
</dbReference>
<organism evidence="2 3">
    <name type="scientific">Croceicoccus pelagius</name>
    <dbReference type="NCBI Taxonomy" id="1703341"/>
    <lineage>
        <taxon>Bacteria</taxon>
        <taxon>Pseudomonadati</taxon>
        <taxon>Pseudomonadota</taxon>
        <taxon>Alphaproteobacteria</taxon>
        <taxon>Sphingomonadales</taxon>
        <taxon>Erythrobacteraceae</taxon>
        <taxon>Croceicoccus</taxon>
    </lineage>
</organism>
<dbReference type="InterPro" id="IPR051678">
    <property type="entry name" value="AGP_Transferase"/>
</dbReference>
<evidence type="ECO:0000313" key="2">
    <source>
        <dbReference type="EMBL" id="GGD34818.1"/>
    </source>
</evidence>
<keyword evidence="3" id="KW-1185">Reference proteome</keyword>
<dbReference type="PANTHER" id="PTHR21310:SF15">
    <property type="entry name" value="AMINOGLYCOSIDE PHOSPHOTRANSFERASE DOMAIN-CONTAINING PROTEIN"/>
    <property type="match status" value="1"/>
</dbReference>
<sequence length="319" mass="35064">MAEVHPTASYAEAIAQQVTGKRADQTRRFTSGLVHYVFEVHLDDGSAVVVKAGANDRRQSLAASVKMTALLRPMGVPIPEIIASDLDARLPWVMMERVPGTDLGQILNSLTETQRKQVAYEVAQAQKIVGQLSTAGTFGYVTGIGPAQHRNLPDLLDEDFARLRKRISHAGLFGDCHANRLAETLNSMRNRLLEIRPIAFLHDTTTKNVIVDPIGGKVGIIDVENLCFGDPRYVIAVTSAMLLVAGQPQEYIQAWLTFSGLENDEVCELYVCLALLELMSEHGQNWSDIVVHSNEQSRSHLLHIFDAKLSCLNAKVAKG</sequence>
<dbReference type="PANTHER" id="PTHR21310">
    <property type="entry name" value="AMINOGLYCOSIDE PHOSPHOTRANSFERASE-RELATED-RELATED"/>
    <property type="match status" value="1"/>
</dbReference>
<accession>A0A916Y8S2</accession>